<keyword evidence="2" id="KW-0963">Cytoplasm</keyword>
<evidence type="ECO:0000256" key="1">
    <source>
        <dbReference type="ARBA" id="ARBA00004496"/>
    </source>
</evidence>
<feature type="domain" description="CAP-Gly" evidence="5">
    <location>
        <begin position="21"/>
        <end position="73"/>
    </location>
</feature>
<dbReference type="SMART" id="SM01052">
    <property type="entry name" value="CAP_GLY"/>
    <property type="match status" value="1"/>
</dbReference>
<dbReference type="GO" id="GO:0051010">
    <property type="term" value="F:microtubule plus-end binding"/>
    <property type="evidence" value="ECO:0007669"/>
    <property type="project" value="TreeGrafter"/>
</dbReference>
<dbReference type="GO" id="GO:0005938">
    <property type="term" value="C:cell cortex"/>
    <property type="evidence" value="ECO:0007669"/>
    <property type="project" value="TreeGrafter"/>
</dbReference>
<dbReference type="Proteomes" id="UP000673691">
    <property type="component" value="Unassembled WGS sequence"/>
</dbReference>
<dbReference type="InterPro" id="IPR000938">
    <property type="entry name" value="CAP-Gly_domain"/>
</dbReference>
<accession>A0A8H8DG51</accession>
<dbReference type="GO" id="GO:0005634">
    <property type="term" value="C:nucleus"/>
    <property type="evidence" value="ECO:0007669"/>
    <property type="project" value="TreeGrafter"/>
</dbReference>
<feature type="coiled-coil region" evidence="3">
    <location>
        <begin position="257"/>
        <end position="333"/>
    </location>
</feature>
<proteinExistence type="predicted"/>
<reference evidence="6 7" key="1">
    <citation type="journal article" name="Sci. Rep.">
        <title>Genome-scale phylogenetic analyses confirm Olpidium as the closest living zoosporic fungus to the non-flagellated, terrestrial fungi.</title>
        <authorList>
            <person name="Chang Y."/>
            <person name="Rochon D."/>
            <person name="Sekimoto S."/>
            <person name="Wang Y."/>
            <person name="Chovatia M."/>
            <person name="Sandor L."/>
            <person name="Salamov A."/>
            <person name="Grigoriev I.V."/>
            <person name="Stajich J.E."/>
            <person name="Spatafora J.W."/>
        </authorList>
    </citation>
    <scope>NUCLEOTIDE SEQUENCE [LARGE SCALE GENOMIC DNA]</scope>
    <source>
        <strain evidence="6">S191</strain>
    </source>
</reference>
<protein>
    <recommendedName>
        <fullName evidence="5">CAP-Gly domain-containing protein</fullName>
    </recommendedName>
</protein>
<name>A0A8H8DG51_9FUNG</name>
<feature type="compositionally biased region" description="Low complexity" evidence="4">
    <location>
        <begin position="172"/>
        <end position="181"/>
    </location>
</feature>
<dbReference type="PANTHER" id="PTHR18916:SF85">
    <property type="entry name" value="TUBULIN-FOLDING COFACTOR B"/>
    <property type="match status" value="1"/>
</dbReference>
<feature type="region of interest" description="Disordered" evidence="4">
    <location>
        <begin position="104"/>
        <end position="256"/>
    </location>
</feature>
<evidence type="ECO:0000256" key="3">
    <source>
        <dbReference type="SAM" id="Coils"/>
    </source>
</evidence>
<feature type="compositionally biased region" description="Pro residues" evidence="4">
    <location>
        <begin position="107"/>
        <end position="118"/>
    </location>
</feature>
<dbReference type="AlphaFoldDB" id="A0A8H8DG51"/>
<dbReference type="GO" id="GO:0035371">
    <property type="term" value="C:microtubule plus-end"/>
    <property type="evidence" value="ECO:0007669"/>
    <property type="project" value="TreeGrafter"/>
</dbReference>
<organism evidence="6 7">
    <name type="scientific">Olpidium bornovanus</name>
    <dbReference type="NCBI Taxonomy" id="278681"/>
    <lineage>
        <taxon>Eukaryota</taxon>
        <taxon>Fungi</taxon>
        <taxon>Fungi incertae sedis</taxon>
        <taxon>Olpidiomycota</taxon>
        <taxon>Olpidiomycotina</taxon>
        <taxon>Olpidiomycetes</taxon>
        <taxon>Olpidiales</taxon>
        <taxon>Olpidiaceae</taxon>
        <taxon>Olpidium</taxon>
    </lineage>
</organism>
<evidence type="ECO:0000256" key="4">
    <source>
        <dbReference type="SAM" id="MobiDB-lite"/>
    </source>
</evidence>
<comment type="subcellular location">
    <subcellularLocation>
        <location evidence="1">Cytoplasm</location>
    </subcellularLocation>
</comment>
<dbReference type="GO" id="GO:0031122">
    <property type="term" value="P:cytoplasmic microtubule organization"/>
    <property type="evidence" value="ECO:0007669"/>
    <property type="project" value="TreeGrafter"/>
</dbReference>
<evidence type="ECO:0000313" key="6">
    <source>
        <dbReference type="EMBL" id="KAG5457235.1"/>
    </source>
</evidence>
<keyword evidence="7" id="KW-1185">Reference proteome</keyword>
<dbReference type="PANTHER" id="PTHR18916">
    <property type="entry name" value="DYNACTIN 1-RELATED MICROTUBULE-BINDING"/>
    <property type="match status" value="1"/>
</dbReference>
<gene>
    <name evidence="6" type="ORF">BJ554DRAFT_2804</name>
</gene>
<comment type="caution">
    <text evidence="6">The sequence shown here is derived from an EMBL/GenBank/DDBJ whole genome shotgun (WGS) entry which is preliminary data.</text>
</comment>
<evidence type="ECO:0000259" key="5">
    <source>
        <dbReference type="SMART" id="SM01052"/>
    </source>
</evidence>
<feature type="compositionally biased region" description="Low complexity" evidence="4">
    <location>
        <begin position="119"/>
        <end position="135"/>
    </location>
</feature>
<dbReference type="OrthoDB" id="2130750at2759"/>
<dbReference type="Pfam" id="PF01302">
    <property type="entry name" value="CAP_GLY"/>
    <property type="match status" value="1"/>
</dbReference>
<sequence>MDSPRTPRATRPAVPDHVLVEGARVQLSTSKGTVRYVGLTTFATGKWVGIELDEPYFTCVEQFGVFVRPSQIKAVIGPDGAPVRTVALNRGRRERPVVAWGTLTFAPTPPPLSYPTPPLQIATQTPTASAAASPILTRSALPTAAAHDTSRRRSVGLQRPQSARSETPPAPARSTTSPPTSEETKPSPPASRLRSAGAKRPTTPTRPPVSGGAAIPKPASRATPAGFRRPEGADSAAGADSEEAQGVGTGATEHEYAEALQQKLREANMALEEAKAREQEYDEKYADLMDKLEMTTLDKEMAEEKIENLKLEVDALKDRVNELDLDLEVYKTEGGTRMGSSAGQV</sequence>
<keyword evidence="3" id="KW-0175">Coiled coil</keyword>
<evidence type="ECO:0000256" key="2">
    <source>
        <dbReference type="ARBA" id="ARBA00022490"/>
    </source>
</evidence>
<dbReference type="Gene3D" id="2.30.30.190">
    <property type="entry name" value="CAP Gly-rich-like domain"/>
    <property type="match status" value="1"/>
</dbReference>
<dbReference type="InterPro" id="IPR036859">
    <property type="entry name" value="CAP-Gly_dom_sf"/>
</dbReference>
<dbReference type="EMBL" id="JAEFCI010010395">
    <property type="protein sequence ID" value="KAG5457235.1"/>
    <property type="molecule type" value="Genomic_DNA"/>
</dbReference>
<evidence type="ECO:0000313" key="7">
    <source>
        <dbReference type="Proteomes" id="UP000673691"/>
    </source>
</evidence>
<dbReference type="SUPFAM" id="SSF74924">
    <property type="entry name" value="Cap-Gly domain"/>
    <property type="match status" value="1"/>
</dbReference>